<dbReference type="STRING" id="471704.A0A195DMK5"/>
<sequence>PNSHFQLNVRREHNLACVPRSASHNVYQHFCKVFARKASNQSKPRTEFVPHIVVLAASGWNTAARALIKLGDNWLNDIGELLLLLLILFRLGVLIVLQPFDLLVDSLFHSSFIRLAHFRAEFLLIVARLYTLLQLLIIVGEFLRVLDHPLDVIGRQTILIIRDDDLLAIASALVLSRYLQNTVGVDLEGDFDLWYATWRRWNASQIEFAKQMVVLGHRTLTLVHLNRDSVLAVRCCREDLRFLRRNNCVPTRNKEYHSIIFLRILFPPTKTISSTSFLLISESSKTFCTGFKVLRKRSMFSSSNLARVNVSEKSSPSKNDSISILTCNIKHFKDGNSKIVDKTCKKTCIYLVTSTKCSFGFFDFTTQFLYSSVVFTDILALLLLI</sequence>
<name>A0A195DMK5_9HYME</name>
<feature type="transmembrane region" description="Helical" evidence="1">
    <location>
        <begin position="120"/>
        <end position="139"/>
    </location>
</feature>
<keyword evidence="1" id="KW-0472">Membrane</keyword>
<organism evidence="2 3">
    <name type="scientific">Trachymyrmex cornetzi</name>
    <dbReference type="NCBI Taxonomy" id="471704"/>
    <lineage>
        <taxon>Eukaryota</taxon>
        <taxon>Metazoa</taxon>
        <taxon>Ecdysozoa</taxon>
        <taxon>Arthropoda</taxon>
        <taxon>Hexapoda</taxon>
        <taxon>Insecta</taxon>
        <taxon>Pterygota</taxon>
        <taxon>Neoptera</taxon>
        <taxon>Endopterygota</taxon>
        <taxon>Hymenoptera</taxon>
        <taxon>Apocrita</taxon>
        <taxon>Aculeata</taxon>
        <taxon>Formicoidea</taxon>
        <taxon>Formicidae</taxon>
        <taxon>Myrmicinae</taxon>
        <taxon>Trachymyrmex</taxon>
    </lineage>
</organism>
<dbReference type="Proteomes" id="UP000078492">
    <property type="component" value="Unassembled WGS sequence"/>
</dbReference>
<evidence type="ECO:0000313" key="3">
    <source>
        <dbReference type="Proteomes" id="UP000078492"/>
    </source>
</evidence>
<evidence type="ECO:0000256" key="1">
    <source>
        <dbReference type="SAM" id="Phobius"/>
    </source>
</evidence>
<feature type="transmembrane region" description="Helical" evidence="1">
    <location>
        <begin position="80"/>
        <end position="100"/>
    </location>
</feature>
<dbReference type="Pfam" id="PF10712">
    <property type="entry name" value="NAD-GH"/>
    <property type="match status" value="1"/>
</dbReference>
<protein>
    <submittedName>
        <fullName evidence="2">NAD-specific glutamate dehydrogenase</fullName>
    </submittedName>
</protein>
<accession>A0A195DMK5</accession>
<reference evidence="2 3" key="1">
    <citation type="submission" date="2015-09" db="EMBL/GenBank/DDBJ databases">
        <title>Trachymyrmex cornetzi WGS genome.</title>
        <authorList>
            <person name="Nygaard S."/>
            <person name="Hu H."/>
            <person name="Boomsma J."/>
            <person name="Zhang G."/>
        </authorList>
    </citation>
    <scope>NUCLEOTIDE SEQUENCE [LARGE SCALE GENOMIC DNA]</scope>
    <source>
        <strain evidence="2">Tcor2-1</strain>
        <tissue evidence="2">Whole body</tissue>
    </source>
</reference>
<keyword evidence="3" id="KW-1185">Reference proteome</keyword>
<dbReference type="EMBL" id="KQ980724">
    <property type="protein sequence ID" value="KYN14113.1"/>
    <property type="molecule type" value="Genomic_DNA"/>
</dbReference>
<dbReference type="InterPro" id="IPR019651">
    <property type="entry name" value="Glutamate_DH_NAD-spec"/>
</dbReference>
<proteinExistence type="predicted"/>
<feature type="non-terminal residue" evidence="2">
    <location>
        <position position="1"/>
    </location>
</feature>
<gene>
    <name evidence="2" type="ORF">ALC57_13697</name>
</gene>
<dbReference type="AlphaFoldDB" id="A0A195DMK5"/>
<keyword evidence="1" id="KW-0812">Transmembrane</keyword>
<keyword evidence="1" id="KW-1133">Transmembrane helix</keyword>
<evidence type="ECO:0000313" key="2">
    <source>
        <dbReference type="EMBL" id="KYN14113.1"/>
    </source>
</evidence>